<dbReference type="InterPro" id="IPR050834">
    <property type="entry name" value="Glycosyltransf_2"/>
</dbReference>
<evidence type="ECO:0000256" key="1">
    <source>
        <dbReference type="ARBA" id="ARBA00006739"/>
    </source>
</evidence>
<organism evidence="5 6">
    <name type="scientific">Agrobacterium pusense</name>
    <dbReference type="NCBI Taxonomy" id="648995"/>
    <lineage>
        <taxon>Bacteria</taxon>
        <taxon>Pseudomonadati</taxon>
        <taxon>Pseudomonadota</taxon>
        <taxon>Alphaproteobacteria</taxon>
        <taxon>Hyphomicrobiales</taxon>
        <taxon>Rhizobiaceae</taxon>
        <taxon>Rhizobium/Agrobacterium group</taxon>
        <taxon>Agrobacterium</taxon>
    </lineage>
</organism>
<dbReference type="Pfam" id="PF00535">
    <property type="entry name" value="Glycos_transf_2"/>
    <property type="match status" value="1"/>
</dbReference>
<sequence>MRYSILVPAFNSEKTLARALDSLSQQSFGDWEALIIDDASTDGTAEMAEVHAARDPRFRVLRQPKNAGPAASRNAGIEHARGEWIALLDADDAYLPDRLKRLAEISDRVGLDMIADNLLLYDLGADTIVGPAFAMENALSKWTIRTLCENDGPGRHSHAGWLKPVFRKQLLTENNLRYHDTFRVGEDFLLYAELILTGCRAAILDEALYLYTTPTGAVSGQRSTSQTVVNNAHLLASSDMLIERLQQGDGGRNALLERRARLNLSQRREPVKAEMVKLYKNRQLLALALKTIRHPAAFRDILRPPPVSPGPEKLRALPFS</sequence>
<evidence type="ECO:0000313" key="5">
    <source>
        <dbReference type="EMBL" id="QIX23582.1"/>
    </source>
</evidence>
<name>A0A6H0ZRX5_9HYPH</name>
<dbReference type="Gene3D" id="3.90.550.10">
    <property type="entry name" value="Spore Coat Polysaccharide Biosynthesis Protein SpsA, Chain A"/>
    <property type="match status" value="1"/>
</dbReference>
<protein>
    <submittedName>
        <fullName evidence="5">Glycosyltransferase family 2 protein</fullName>
    </submittedName>
</protein>
<evidence type="ECO:0000313" key="6">
    <source>
        <dbReference type="Proteomes" id="UP000500870"/>
    </source>
</evidence>
<dbReference type="RefSeq" id="WP_052114270.1">
    <property type="nucleotide sequence ID" value="NZ_CP050899.1"/>
</dbReference>
<evidence type="ECO:0000256" key="2">
    <source>
        <dbReference type="ARBA" id="ARBA00022676"/>
    </source>
</evidence>
<reference evidence="5 6" key="1">
    <citation type="submission" date="2020-04" db="EMBL/GenBank/DDBJ databases">
        <title>FDA dAtabase for Regulatory Grade micrObial Sequences (FDA-ARGOS): Supporting development and validation of Infectious Disease Dx tests.</title>
        <authorList>
            <person name="Sciortino C."/>
            <person name="Tallon L."/>
            <person name="Sadzewicz L."/>
            <person name="Vavikolanu K."/>
            <person name="Mehta A."/>
            <person name="Aluvathingal J."/>
            <person name="Nadendla S."/>
            <person name="Nandy P."/>
            <person name="Geyer C."/>
            <person name="Yan Y."/>
            <person name="Sichtig H."/>
        </authorList>
    </citation>
    <scope>NUCLEOTIDE SEQUENCE [LARGE SCALE GENOMIC DNA]</scope>
    <source>
        <strain evidence="5 6">FDAARGOS_633</strain>
    </source>
</reference>
<gene>
    <name evidence="5" type="ORF">FOB41_20670</name>
</gene>
<dbReference type="AlphaFoldDB" id="A0A6H0ZRX5"/>
<dbReference type="Proteomes" id="UP000500870">
    <property type="component" value="Chromosome 3"/>
</dbReference>
<dbReference type="PANTHER" id="PTHR43685:SF5">
    <property type="entry name" value="GLYCOSYLTRANSFERASE EPSE-RELATED"/>
    <property type="match status" value="1"/>
</dbReference>
<keyword evidence="3 5" id="KW-0808">Transferase</keyword>
<dbReference type="GO" id="GO:0016757">
    <property type="term" value="F:glycosyltransferase activity"/>
    <property type="evidence" value="ECO:0007669"/>
    <property type="project" value="UniProtKB-KW"/>
</dbReference>
<dbReference type="PANTHER" id="PTHR43685">
    <property type="entry name" value="GLYCOSYLTRANSFERASE"/>
    <property type="match status" value="1"/>
</dbReference>
<dbReference type="InterPro" id="IPR029044">
    <property type="entry name" value="Nucleotide-diphossugar_trans"/>
</dbReference>
<accession>A0A6H0ZRX5</accession>
<keyword evidence="2" id="KW-0328">Glycosyltransferase</keyword>
<comment type="similarity">
    <text evidence="1">Belongs to the glycosyltransferase 2 family.</text>
</comment>
<evidence type="ECO:0000259" key="4">
    <source>
        <dbReference type="Pfam" id="PF00535"/>
    </source>
</evidence>
<dbReference type="EMBL" id="CP050899">
    <property type="protein sequence ID" value="QIX23582.1"/>
    <property type="molecule type" value="Genomic_DNA"/>
</dbReference>
<feature type="domain" description="Glycosyltransferase 2-like" evidence="4">
    <location>
        <begin position="4"/>
        <end position="127"/>
    </location>
</feature>
<evidence type="ECO:0000256" key="3">
    <source>
        <dbReference type="ARBA" id="ARBA00022679"/>
    </source>
</evidence>
<dbReference type="CDD" id="cd00761">
    <property type="entry name" value="Glyco_tranf_GTA_type"/>
    <property type="match status" value="1"/>
</dbReference>
<dbReference type="InterPro" id="IPR001173">
    <property type="entry name" value="Glyco_trans_2-like"/>
</dbReference>
<proteinExistence type="inferred from homology"/>
<dbReference type="SUPFAM" id="SSF53448">
    <property type="entry name" value="Nucleotide-diphospho-sugar transferases"/>
    <property type="match status" value="1"/>
</dbReference>